<comment type="similarity">
    <text evidence="1">Belongs to the nitroreductase family.</text>
</comment>
<dbReference type="PANTHER" id="PTHR43673">
    <property type="entry name" value="NAD(P)H NITROREDUCTASE YDGI-RELATED"/>
    <property type="match status" value="1"/>
</dbReference>
<evidence type="ECO:0000313" key="4">
    <source>
        <dbReference type="EMBL" id="GAA4386601.1"/>
    </source>
</evidence>
<evidence type="ECO:0000256" key="2">
    <source>
        <dbReference type="ARBA" id="ARBA00023002"/>
    </source>
</evidence>
<accession>A0ABP8J7Y8</accession>
<protein>
    <submittedName>
        <fullName evidence="4">Nitroreductase family protein</fullName>
    </submittedName>
</protein>
<name>A0ABP8J7Y8_9ACTN</name>
<feature type="domain" description="Nitroreductase" evidence="3">
    <location>
        <begin position="66"/>
        <end position="145"/>
    </location>
</feature>
<keyword evidence="5" id="KW-1185">Reference proteome</keyword>
<reference evidence="5" key="1">
    <citation type="journal article" date="2019" name="Int. J. Syst. Evol. Microbiol.">
        <title>The Global Catalogue of Microorganisms (GCM) 10K type strain sequencing project: providing services to taxonomists for standard genome sequencing and annotation.</title>
        <authorList>
            <consortium name="The Broad Institute Genomics Platform"/>
            <consortium name="The Broad Institute Genome Sequencing Center for Infectious Disease"/>
            <person name="Wu L."/>
            <person name="Ma J."/>
        </authorList>
    </citation>
    <scope>NUCLEOTIDE SEQUENCE [LARGE SCALE GENOMIC DNA]</scope>
    <source>
        <strain evidence="5">JCM 17688</strain>
    </source>
</reference>
<dbReference type="SUPFAM" id="SSF55469">
    <property type="entry name" value="FMN-dependent nitroreductase-like"/>
    <property type="match status" value="1"/>
</dbReference>
<dbReference type="InterPro" id="IPR000415">
    <property type="entry name" value="Nitroreductase-like"/>
</dbReference>
<proteinExistence type="inferred from homology"/>
<dbReference type="InterPro" id="IPR029479">
    <property type="entry name" value="Nitroreductase"/>
</dbReference>
<dbReference type="RefSeq" id="WP_344991767.1">
    <property type="nucleotide sequence ID" value="NZ_BAABFR010000010.1"/>
</dbReference>
<dbReference type="Proteomes" id="UP001500635">
    <property type="component" value="Unassembled WGS sequence"/>
</dbReference>
<organism evidence="4 5">
    <name type="scientific">Tsukamurella soli</name>
    <dbReference type="NCBI Taxonomy" id="644556"/>
    <lineage>
        <taxon>Bacteria</taxon>
        <taxon>Bacillati</taxon>
        <taxon>Actinomycetota</taxon>
        <taxon>Actinomycetes</taxon>
        <taxon>Mycobacteriales</taxon>
        <taxon>Tsukamurellaceae</taxon>
        <taxon>Tsukamurella</taxon>
    </lineage>
</organism>
<comment type="caution">
    <text evidence="4">The sequence shown here is derived from an EMBL/GenBank/DDBJ whole genome shotgun (WGS) entry which is preliminary data.</text>
</comment>
<keyword evidence="2" id="KW-0560">Oxidoreductase</keyword>
<dbReference type="EMBL" id="BAABFR010000010">
    <property type="protein sequence ID" value="GAA4386601.1"/>
    <property type="molecule type" value="Genomic_DNA"/>
</dbReference>
<gene>
    <name evidence="4" type="ORF">GCM10023147_10060</name>
</gene>
<evidence type="ECO:0000259" key="3">
    <source>
        <dbReference type="Pfam" id="PF00881"/>
    </source>
</evidence>
<evidence type="ECO:0000313" key="5">
    <source>
        <dbReference type="Proteomes" id="UP001500635"/>
    </source>
</evidence>
<sequence length="186" mass="20262">MHELFERRASTRSLDPTAEVTRAQLRDILDAARWAPTWGGMQPIRFVAGRRGDGVFERLAETLRRGNTWAKDAGALVLVCTEVREEGRPDRYADVDAGLATAQLILQAVAHGLVAHPMAGFYPDRARDAFAIPEGYRPMAMIAIGAAAAPDTVAPEVAERDAAPRTRLPLDEIVFGERFGEPADLG</sequence>
<dbReference type="Pfam" id="PF00881">
    <property type="entry name" value="Nitroreductase"/>
    <property type="match status" value="2"/>
</dbReference>
<evidence type="ECO:0000256" key="1">
    <source>
        <dbReference type="ARBA" id="ARBA00007118"/>
    </source>
</evidence>
<dbReference type="Gene3D" id="3.40.109.10">
    <property type="entry name" value="NADH Oxidase"/>
    <property type="match status" value="1"/>
</dbReference>
<feature type="domain" description="Nitroreductase" evidence="3">
    <location>
        <begin position="7"/>
        <end position="62"/>
    </location>
</feature>
<dbReference type="PANTHER" id="PTHR43673:SF10">
    <property type="entry name" value="NADH DEHYDROGENASE_NAD(P)H NITROREDUCTASE XCC3605-RELATED"/>
    <property type="match status" value="1"/>
</dbReference>